<proteinExistence type="inferred from homology"/>
<dbReference type="InterPro" id="IPR006555">
    <property type="entry name" value="ATP-dep_Helicase_C"/>
</dbReference>
<keyword evidence="1" id="KW-0547">Nucleotide-binding</keyword>
<feature type="region of interest" description="Disordered" evidence="5">
    <location>
        <begin position="1"/>
        <end position="21"/>
    </location>
</feature>
<dbReference type="Pfam" id="PF13307">
    <property type="entry name" value="Helicase_C_2"/>
    <property type="match status" value="1"/>
</dbReference>
<dbReference type="Proteomes" id="UP001221208">
    <property type="component" value="Unassembled WGS sequence"/>
</dbReference>
<evidence type="ECO:0000259" key="6">
    <source>
        <dbReference type="PROSITE" id="PS51193"/>
    </source>
</evidence>
<comment type="similarity">
    <text evidence="4">Belongs to the helicase family. DinG subfamily.</text>
</comment>
<dbReference type="Gene3D" id="3.40.50.300">
    <property type="entry name" value="P-loop containing nucleotide triphosphate hydrolases"/>
    <property type="match status" value="2"/>
</dbReference>
<evidence type="ECO:0000256" key="1">
    <source>
        <dbReference type="ARBA" id="ARBA00022741"/>
    </source>
</evidence>
<evidence type="ECO:0000256" key="3">
    <source>
        <dbReference type="ARBA" id="ARBA00022840"/>
    </source>
</evidence>
<evidence type="ECO:0000256" key="5">
    <source>
        <dbReference type="SAM" id="MobiDB-lite"/>
    </source>
</evidence>
<dbReference type="PANTHER" id="PTHR11472">
    <property type="entry name" value="DNA REPAIR DEAD HELICASE RAD3/XP-D SUBFAMILY MEMBER"/>
    <property type="match status" value="1"/>
</dbReference>
<accession>A0ABT5K6Z1</accession>
<evidence type="ECO:0000313" key="8">
    <source>
        <dbReference type="Proteomes" id="UP001221208"/>
    </source>
</evidence>
<keyword evidence="8" id="KW-1185">Reference proteome</keyword>
<feature type="compositionally biased region" description="Low complexity" evidence="5">
    <location>
        <begin position="1"/>
        <end position="20"/>
    </location>
</feature>
<name>A0ABT5K6Z1_9BURK</name>
<comment type="caution">
    <text evidence="7">The sequence shown here is derived from an EMBL/GenBank/DDBJ whole genome shotgun (WGS) entry which is preliminary data.</text>
</comment>
<dbReference type="InterPro" id="IPR027417">
    <property type="entry name" value="P-loop_NTPase"/>
</dbReference>
<dbReference type="InterPro" id="IPR014013">
    <property type="entry name" value="Helic_SF1/SF2_ATP-bd_DinG/Rad3"/>
</dbReference>
<organism evidence="7 8">
    <name type="scientific">Janthinobacterium fluminis</name>
    <dbReference type="NCBI Taxonomy" id="2987524"/>
    <lineage>
        <taxon>Bacteria</taxon>
        <taxon>Pseudomonadati</taxon>
        <taxon>Pseudomonadota</taxon>
        <taxon>Betaproteobacteria</taxon>
        <taxon>Burkholderiales</taxon>
        <taxon>Oxalobacteraceae</taxon>
        <taxon>Janthinobacterium</taxon>
    </lineage>
</organism>
<protein>
    <submittedName>
        <fullName evidence="7">ATP-dependent DNA helicase</fullName>
    </submittedName>
</protein>
<gene>
    <name evidence="7" type="ORF">OIK44_24610</name>
</gene>
<dbReference type="EMBL" id="JAQQXR010000018">
    <property type="protein sequence ID" value="MDC8760772.1"/>
    <property type="molecule type" value="Genomic_DNA"/>
</dbReference>
<reference evidence="7 8" key="1">
    <citation type="submission" date="2022-10" db="EMBL/GenBank/DDBJ databases">
        <title>Janthinobacterium sp. hw3 Genome sequencing.</title>
        <authorList>
            <person name="Park S."/>
        </authorList>
    </citation>
    <scope>NUCLEOTIDE SEQUENCE [LARGE SCALE GENOMIC DNA]</scope>
    <source>
        <strain evidence="8">hw3</strain>
    </source>
</reference>
<dbReference type="PANTHER" id="PTHR11472:SF34">
    <property type="entry name" value="REGULATOR OF TELOMERE ELONGATION HELICASE 1"/>
    <property type="match status" value="1"/>
</dbReference>
<keyword evidence="2" id="KW-0378">Hydrolase</keyword>
<keyword evidence="3" id="KW-0067">ATP-binding</keyword>
<dbReference type="PROSITE" id="PS51193">
    <property type="entry name" value="HELICASE_ATP_BIND_2"/>
    <property type="match status" value="1"/>
</dbReference>
<dbReference type="InterPro" id="IPR045028">
    <property type="entry name" value="DinG/Rad3-like"/>
</dbReference>
<keyword evidence="7" id="KW-0347">Helicase</keyword>
<dbReference type="Pfam" id="PF00270">
    <property type="entry name" value="DEAD"/>
    <property type="match status" value="1"/>
</dbReference>
<evidence type="ECO:0000313" key="7">
    <source>
        <dbReference type="EMBL" id="MDC8760772.1"/>
    </source>
</evidence>
<dbReference type="RefSeq" id="WP_273674806.1">
    <property type="nucleotide sequence ID" value="NZ_JAQQXR010000018.1"/>
</dbReference>
<evidence type="ECO:0000256" key="4">
    <source>
        <dbReference type="ARBA" id="ARBA00038058"/>
    </source>
</evidence>
<dbReference type="SMART" id="SM00491">
    <property type="entry name" value="HELICc2"/>
    <property type="match status" value="1"/>
</dbReference>
<dbReference type="InterPro" id="IPR011545">
    <property type="entry name" value="DEAD/DEAH_box_helicase_dom"/>
</dbReference>
<dbReference type="SUPFAM" id="SSF52540">
    <property type="entry name" value="P-loop containing nucleoside triphosphate hydrolases"/>
    <property type="match status" value="2"/>
</dbReference>
<feature type="domain" description="Helicase ATP-binding" evidence="6">
    <location>
        <begin position="36"/>
        <end position="310"/>
    </location>
</feature>
<sequence>MPTGAAGAAAAPDSAPAAVPGKHDADIDRLFGAGGPLSPAVGSYRPRRSQTEMAKAIATAIDGQTTLIAEAGTGTGKTFAYLVPALLWGGKTIVSTGTKNLQDQLFLRDIPTVRAALQAPVSVALLKGRSNYVCHYHLERTLQNGRMTSRDDVGHLREISRFIKMSSSGDKAELAKVPENALIWNLVTSTRDTCMGAECQYYQDCFVMKARKEAQQADVVVVNHHLFFADVALKDTGVAELLPSANTIIFDEAHQLPDTATLFFGSTVSTSQVLELCRDVLAEGLAHARGVDWAKTVTVVEKAARDLRLTFPQDIVRLSMAQIAPSSDFFPALATLKDELDGMLAVLETQAERAETLEQCRSRGVELAQQLAAWKFDPKAKVAAGEEAVFWVEAFSSSLQLHQTPLSIAPIFNNQREGVPRSWIFTSATLAVKNDFKHFSEQMGLAGEPAQSWPSPFDYGNQGLLYVPQNLPQPNALGYTDAVLDCALPIIEAAGGRTFLLCTTLRAVKRAAERLREEFAARGLAFPLFVQGDRGRTELLDQFRAAGNGVLIGSQSFWEGVDVRGDALSLVIIDKLPFAPPDDPVLAARIEVMEKQGKNGFMHHSLPEAIINLKQGAGRLIRDEGDRGVLMICDPRLISKPYGKRIWQSLPPFKRTREAADVVAFFADRAAEQAPPA</sequence>
<evidence type="ECO:0000256" key="2">
    <source>
        <dbReference type="ARBA" id="ARBA00022801"/>
    </source>
</evidence>
<dbReference type="GO" id="GO:0004386">
    <property type="term" value="F:helicase activity"/>
    <property type="evidence" value="ECO:0007669"/>
    <property type="project" value="UniProtKB-KW"/>
</dbReference>